<protein>
    <recommendedName>
        <fullName evidence="1">Filamentation induced by cAMP protein Fic-like C-terminal domain-containing protein</fullName>
    </recommendedName>
</protein>
<sequence>MINAYIKVGFFTEERTLYHLINPVTDQATDLDSPLTNVENLLLLLQSHTLSLKELRLSLGLKHRQTLKENYLNPALEQGLIEMTLPDKPTSPEQTYRLTKHGKTRVRTLLNDKSNL</sequence>
<accession>A0A378XES9</accession>
<gene>
    <name evidence="2" type="ORF">NCTC11997_01356</name>
</gene>
<evidence type="ECO:0000259" key="1">
    <source>
        <dbReference type="Pfam" id="PF21247"/>
    </source>
</evidence>
<dbReference type="Proteomes" id="UP000254603">
    <property type="component" value="Unassembled WGS sequence"/>
</dbReference>
<evidence type="ECO:0000313" key="2">
    <source>
        <dbReference type="EMBL" id="SUA53943.1"/>
    </source>
</evidence>
<dbReference type="Pfam" id="PF21247">
    <property type="entry name" value="Fic-like_C"/>
    <property type="match status" value="1"/>
</dbReference>
<organism evidence="2 3">
    <name type="scientific">Oligella ureolytica</name>
    <dbReference type="NCBI Taxonomy" id="90244"/>
    <lineage>
        <taxon>Bacteria</taxon>
        <taxon>Pseudomonadati</taxon>
        <taxon>Pseudomonadota</taxon>
        <taxon>Betaproteobacteria</taxon>
        <taxon>Burkholderiales</taxon>
        <taxon>Alcaligenaceae</taxon>
        <taxon>Oligella</taxon>
    </lineage>
</organism>
<dbReference type="STRING" id="1122619.GCA_000373745_01816"/>
<dbReference type="InterPro" id="IPR049514">
    <property type="entry name" value="Fic-like_C"/>
</dbReference>
<dbReference type="RefSeq" id="WP_018574995.1">
    <property type="nucleotide sequence ID" value="NZ_CP065725.1"/>
</dbReference>
<dbReference type="EMBL" id="UGSB01000001">
    <property type="protein sequence ID" value="SUA53943.1"/>
    <property type="molecule type" value="Genomic_DNA"/>
</dbReference>
<proteinExistence type="predicted"/>
<reference evidence="2 3" key="1">
    <citation type="submission" date="2018-06" db="EMBL/GenBank/DDBJ databases">
        <authorList>
            <consortium name="Pathogen Informatics"/>
            <person name="Doyle S."/>
        </authorList>
    </citation>
    <scope>NUCLEOTIDE SEQUENCE [LARGE SCALE GENOMIC DNA]</scope>
    <source>
        <strain evidence="2 3">NCTC11997</strain>
    </source>
</reference>
<name>A0A378XES9_9BURK</name>
<evidence type="ECO:0000313" key="3">
    <source>
        <dbReference type="Proteomes" id="UP000254603"/>
    </source>
</evidence>
<feature type="domain" description="Filamentation induced by cAMP protein Fic-like C-terminal" evidence="1">
    <location>
        <begin position="37"/>
        <end position="99"/>
    </location>
</feature>
<dbReference type="AlphaFoldDB" id="A0A378XES9"/>